<comment type="caution">
    <text evidence="1">The sequence shown here is derived from an EMBL/GenBank/DDBJ whole genome shotgun (WGS) entry which is preliminary data.</text>
</comment>
<name>A0A0F9IN90_9ZZZZ</name>
<gene>
    <name evidence="1" type="ORF">LCGC14_1921860</name>
</gene>
<proteinExistence type="predicted"/>
<evidence type="ECO:0000313" key="1">
    <source>
        <dbReference type="EMBL" id="KKL88722.1"/>
    </source>
</evidence>
<organism evidence="1">
    <name type="scientific">marine sediment metagenome</name>
    <dbReference type="NCBI Taxonomy" id="412755"/>
    <lineage>
        <taxon>unclassified sequences</taxon>
        <taxon>metagenomes</taxon>
        <taxon>ecological metagenomes</taxon>
    </lineage>
</organism>
<dbReference type="EMBL" id="LAZR01020480">
    <property type="protein sequence ID" value="KKL88722.1"/>
    <property type="molecule type" value="Genomic_DNA"/>
</dbReference>
<sequence length="134" mass="15065">MAHVAFEVNENTPDVRFLASLSDGRTVVEDVVEGERHAWVRLSRFLKENPTLSITGLKLQRPNGPEIIMPSNQQGYFIGKKQRKVFPGGDAEYLGIGFFDGTVVSCSFYKLPNFDHQITEDKTRARAGFMLITT</sequence>
<accession>A0A0F9IN90</accession>
<protein>
    <submittedName>
        <fullName evidence="1">Uncharacterized protein</fullName>
    </submittedName>
</protein>
<dbReference type="AlphaFoldDB" id="A0A0F9IN90"/>
<reference evidence="1" key="1">
    <citation type="journal article" date="2015" name="Nature">
        <title>Complex archaea that bridge the gap between prokaryotes and eukaryotes.</title>
        <authorList>
            <person name="Spang A."/>
            <person name="Saw J.H."/>
            <person name="Jorgensen S.L."/>
            <person name="Zaremba-Niedzwiedzka K."/>
            <person name="Martijn J."/>
            <person name="Lind A.E."/>
            <person name="van Eijk R."/>
            <person name="Schleper C."/>
            <person name="Guy L."/>
            <person name="Ettema T.J."/>
        </authorList>
    </citation>
    <scope>NUCLEOTIDE SEQUENCE</scope>
</reference>